<protein>
    <submittedName>
        <fullName evidence="2">Transposase</fullName>
    </submittedName>
</protein>
<comment type="caution">
    <text evidence="2">The sequence shown here is derived from an EMBL/GenBank/DDBJ whole genome shotgun (WGS) entry which is preliminary data.</text>
</comment>
<evidence type="ECO:0000313" key="2">
    <source>
        <dbReference type="EMBL" id="MFD0870832.1"/>
    </source>
</evidence>
<sequence>MERNSYSEDFKRQMVKYILEQNKSMPQIAEEVGISAGVLHSWKAQYRDEIQLESLVTLERLRQLEQQLLEKERENQEKERQNQDLQEELAILKKALHIFGKERN</sequence>
<organism evidence="2 3">
    <name type="scientific">Paenibacillus residui</name>
    <dbReference type="NCBI Taxonomy" id="629724"/>
    <lineage>
        <taxon>Bacteria</taxon>
        <taxon>Bacillati</taxon>
        <taxon>Bacillota</taxon>
        <taxon>Bacilli</taxon>
        <taxon>Bacillales</taxon>
        <taxon>Paenibacillaceae</taxon>
        <taxon>Paenibacillus</taxon>
    </lineage>
</organism>
<dbReference type="RefSeq" id="WP_150959903.1">
    <property type="nucleotide sequence ID" value="NZ_JBHTIU010000061.1"/>
</dbReference>
<accession>A0ABW3DBU2</accession>
<gene>
    <name evidence="2" type="ORF">ACFQ03_16955</name>
</gene>
<reference evidence="3" key="1">
    <citation type="journal article" date="2019" name="Int. J. Syst. Evol. Microbiol.">
        <title>The Global Catalogue of Microorganisms (GCM) 10K type strain sequencing project: providing services to taxonomists for standard genome sequencing and annotation.</title>
        <authorList>
            <consortium name="The Broad Institute Genomics Platform"/>
            <consortium name="The Broad Institute Genome Sequencing Center for Infectious Disease"/>
            <person name="Wu L."/>
            <person name="Ma J."/>
        </authorList>
    </citation>
    <scope>NUCLEOTIDE SEQUENCE [LARGE SCALE GENOMIC DNA]</scope>
    <source>
        <strain evidence="3">CCUG 57263</strain>
    </source>
</reference>
<dbReference type="SUPFAM" id="SSF46689">
    <property type="entry name" value="Homeodomain-like"/>
    <property type="match status" value="1"/>
</dbReference>
<proteinExistence type="predicted"/>
<keyword evidence="1" id="KW-0175">Coiled coil</keyword>
<keyword evidence="3" id="KW-1185">Reference proteome</keyword>
<evidence type="ECO:0000256" key="1">
    <source>
        <dbReference type="SAM" id="Coils"/>
    </source>
</evidence>
<name>A0ABW3DBU2_9BACL</name>
<dbReference type="InterPro" id="IPR009057">
    <property type="entry name" value="Homeodomain-like_sf"/>
</dbReference>
<dbReference type="Proteomes" id="UP001597120">
    <property type="component" value="Unassembled WGS sequence"/>
</dbReference>
<evidence type="ECO:0000313" key="3">
    <source>
        <dbReference type="Proteomes" id="UP001597120"/>
    </source>
</evidence>
<dbReference type="InterPro" id="IPR002514">
    <property type="entry name" value="Transposase_8"/>
</dbReference>
<dbReference type="EMBL" id="JBHTIU010000061">
    <property type="protein sequence ID" value="MFD0870832.1"/>
    <property type="molecule type" value="Genomic_DNA"/>
</dbReference>
<dbReference type="Gene3D" id="1.10.10.60">
    <property type="entry name" value="Homeodomain-like"/>
    <property type="match status" value="1"/>
</dbReference>
<dbReference type="Pfam" id="PF01527">
    <property type="entry name" value="HTH_Tnp_1"/>
    <property type="match status" value="1"/>
</dbReference>
<feature type="coiled-coil region" evidence="1">
    <location>
        <begin position="54"/>
        <end position="102"/>
    </location>
</feature>